<name>A0ABR9K4X9_9ACTN</name>
<keyword evidence="2" id="KW-1185">Reference proteome</keyword>
<evidence type="ECO:0000313" key="1">
    <source>
        <dbReference type="EMBL" id="MBE1537893.1"/>
    </source>
</evidence>
<dbReference type="Proteomes" id="UP000627838">
    <property type="component" value="Unassembled WGS sequence"/>
</dbReference>
<dbReference type="RefSeq" id="WP_192763680.1">
    <property type="nucleotide sequence ID" value="NZ_JADBDZ010000001.1"/>
</dbReference>
<sequence>MIEQSLTEYVGLPVVTADDGPPAGPVAWKVGTGHAAFPNLRSLFFGDITYDPAEMSWIAHEDISALFPALRRLGLENGDFQIGRVVNCPSRLVGHGGRTAKGTG</sequence>
<protein>
    <submittedName>
        <fullName evidence="1">Uncharacterized protein</fullName>
    </submittedName>
</protein>
<dbReference type="EMBL" id="JADBDZ010000001">
    <property type="protein sequence ID" value="MBE1537893.1"/>
    <property type="molecule type" value="Genomic_DNA"/>
</dbReference>
<proteinExistence type="predicted"/>
<gene>
    <name evidence="1" type="ORF">H4W34_007726</name>
</gene>
<dbReference type="InterPro" id="IPR032675">
    <property type="entry name" value="LRR_dom_sf"/>
</dbReference>
<dbReference type="Gene3D" id="3.80.10.10">
    <property type="entry name" value="Ribonuclease Inhibitor"/>
    <property type="match status" value="1"/>
</dbReference>
<comment type="caution">
    <text evidence="1">The sequence shown here is derived from an EMBL/GenBank/DDBJ whole genome shotgun (WGS) entry which is preliminary data.</text>
</comment>
<organism evidence="1 2">
    <name type="scientific">Actinomadura algeriensis</name>
    <dbReference type="NCBI Taxonomy" id="1679523"/>
    <lineage>
        <taxon>Bacteria</taxon>
        <taxon>Bacillati</taxon>
        <taxon>Actinomycetota</taxon>
        <taxon>Actinomycetes</taxon>
        <taxon>Streptosporangiales</taxon>
        <taxon>Thermomonosporaceae</taxon>
        <taxon>Actinomadura</taxon>
    </lineage>
</organism>
<accession>A0ABR9K4X9</accession>
<reference evidence="1 2" key="1">
    <citation type="submission" date="2020-10" db="EMBL/GenBank/DDBJ databases">
        <title>Sequencing the genomes of 1000 actinobacteria strains.</title>
        <authorList>
            <person name="Klenk H.-P."/>
        </authorList>
    </citation>
    <scope>NUCLEOTIDE SEQUENCE [LARGE SCALE GENOMIC DNA]</scope>
    <source>
        <strain evidence="1 2">DSM 46744</strain>
    </source>
</reference>
<evidence type="ECO:0000313" key="2">
    <source>
        <dbReference type="Proteomes" id="UP000627838"/>
    </source>
</evidence>